<dbReference type="InterPro" id="IPR004164">
    <property type="entry name" value="CoA_transf_AS"/>
</dbReference>
<comment type="similarity">
    <text evidence="1">Belongs to the 3-oxoacid CoA-transferase subunit B family.</text>
</comment>
<dbReference type="PANTHER" id="PTHR13707:SF57">
    <property type="entry name" value="SUCCINYL-COA:3-KETOACID COENZYME A TRANSFERASE SUBUNIT B-RELATED"/>
    <property type="match status" value="1"/>
</dbReference>
<dbReference type="PANTHER" id="PTHR13707">
    <property type="entry name" value="KETOACID-COENZYME A TRANSFERASE"/>
    <property type="match status" value="1"/>
</dbReference>
<dbReference type="InterPro" id="IPR012791">
    <property type="entry name" value="3-oxoacid_CoA-transf_B"/>
</dbReference>
<reference evidence="3 4" key="1">
    <citation type="submission" date="2023-07" db="EMBL/GenBank/DDBJ databases">
        <title>Alkalimonas sp., MEB108 novel, alkaliphilic bacterium isolated from Lonar Lake, India.</title>
        <authorList>
            <person name="Joshi A."/>
            <person name="Thite S."/>
        </authorList>
    </citation>
    <scope>NUCLEOTIDE SEQUENCE [LARGE SCALE GENOMIC DNA]</scope>
    <source>
        <strain evidence="3 4">MEB108</strain>
    </source>
</reference>
<protein>
    <submittedName>
        <fullName evidence="3">CoA transferase subunit B</fullName>
    </submittedName>
</protein>
<dbReference type="RefSeq" id="WP_330130311.1">
    <property type="nucleotide sequence ID" value="NZ_JAUHLI010000028.1"/>
</dbReference>
<dbReference type="InterPro" id="IPR037171">
    <property type="entry name" value="NagB/RpiA_transferase-like"/>
</dbReference>
<accession>A0ABU7J9P0</accession>
<name>A0ABU7J9P0_9GAMM</name>
<evidence type="ECO:0000313" key="3">
    <source>
        <dbReference type="EMBL" id="MEE2003268.1"/>
    </source>
</evidence>
<dbReference type="GO" id="GO:0016740">
    <property type="term" value="F:transferase activity"/>
    <property type="evidence" value="ECO:0007669"/>
    <property type="project" value="UniProtKB-KW"/>
</dbReference>
<dbReference type="PROSITE" id="PS01274">
    <property type="entry name" value="COA_TRANSF_2"/>
    <property type="match status" value="1"/>
</dbReference>
<keyword evidence="2 3" id="KW-0808">Transferase</keyword>
<dbReference type="Gene3D" id="3.40.1080.10">
    <property type="entry name" value="Glutaconate Coenzyme A-transferase"/>
    <property type="match status" value="1"/>
</dbReference>
<dbReference type="SUPFAM" id="SSF100950">
    <property type="entry name" value="NagB/RpiA/CoA transferase-like"/>
    <property type="match status" value="1"/>
</dbReference>
<dbReference type="EMBL" id="JAUHLI010000028">
    <property type="protein sequence ID" value="MEE2003268.1"/>
    <property type="molecule type" value="Genomic_DNA"/>
</dbReference>
<keyword evidence="4" id="KW-1185">Reference proteome</keyword>
<dbReference type="Proteomes" id="UP001336314">
    <property type="component" value="Unassembled WGS sequence"/>
</dbReference>
<sequence length="218" mass="22933">MALSREQVAMRVAQELQDGFYVNLGIGIPTLVANYVPTGIEVMLQSENGLLGMGPYPTEAEIDADMINAGKETVTAATGAAIFSSAESFAMIRGGHVDLTVLGAFEVDQHGNIASWMIPGKLVKGMGGAMDLVAGAQNIIVTMTHADKHGNSKLLPDCTLPLTGVGCVKKIVTDLAVLEVRDGAFHLLERAPGISVEEIQQKTGGKLVVSGDIPEMQF</sequence>
<evidence type="ECO:0000313" key="4">
    <source>
        <dbReference type="Proteomes" id="UP001336314"/>
    </source>
</evidence>
<evidence type="ECO:0000256" key="2">
    <source>
        <dbReference type="ARBA" id="ARBA00022679"/>
    </source>
</evidence>
<gene>
    <name evidence="3" type="ORF">QWY20_17585</name>
</gene>
<evidence type="ECO:0000256" key="1">
    <source>
        <dbReference type="ARBA" id="ARBA00007047"/>
    </source>
</evidence>
<dbReference type="NCBIfam" id="TIGR02428">
    <property type="entry name" value="pcaJ_scoB_fam"/>
    <property type="match status" value="1"/>
</dbReference>
<organism evidence="3 4">
    <name type="scientific">Alkalimonas cellulosilytica</name>
    <dbReference type="NCBI Taxonomy" id="3058395"/>
    <lineage>
        <taxon>Bacteria</taxon>
        <taxon>Pseudomonadati</taxon>
        <taxon>Pseudomonadota</taxon>
        <taxon>Gammaproteobacteria</taxon>
        <taxon>Alkalimonas</taxon>
    </lineage>
</organism>
<proteinExistence type="inferred from homology"/>
<dbReference type="Pfam" id="PF01144">
    <property type="entry name" value="CoA_trans"/>
    <property type="match status" value="1"/>
</dbReference>
<dbReference type="SMART" id="SM00882">
    <property type="entry name" value="CoA_trans"/>
    <property type="match status" value="1"/>
</dbReference>
<dbReference type="InterPro" id="IPR004165">
    <property type="entry name" value="CoA_trans_fam_I"/>
</dbReference>
<comment type="caution">
    <text evidence="3">The sequence shown here is derived from an EMBL/GenBank/DDBJ whole genome shotgun (WGS) entry which is preliminary data.</text>
</comment>